<evidence type="ECO:0000313" key="3">
    <source>
        <dbReference type="Proteomes" id="UP001054854"/>
    </source>
</evidence>
<dbReference type="InterPro" id="IPR019734">
    <property type="entry name" value="TPR_rpt"/>
</dbReference>
<feature type="compositionally biased region" description="Low complexity" evidence="1">
    <location>
        <begin position="90"/>
        <end position="104"/>
    </location>
</feature>
<evidence type="ECO:0008006" key="4">
    <source>
        <dbReference type="Google" id="ProtNLM"/>
    </source>
</evidence>
<evidence type="ECO:0000313" key="2">
    <source>
        <dbReference type="EMBL" id="GHJ28451.1"/>
    </source>
</evidence>
<dbReference type="RefSeq" id="WP_236257062.1">
    <property type="nucleotide sequence ID" value="NZ_BNEK01000003.1"/>
</dbReference>
<organism evidence="2 3">
    <name type="scientific">Streptomyces hygroscopicus</name>
    <dbReference type="NCBI Taxonomy" id="1912"/>
    <lineage>
        <taxon>Bacteria</taxon>
        <taxon>Bacillati</taxon>
        <taxon>Actinomycetota</taxon>
        <taxon>Actinomycetes</taxon>
        <taxon>Kitasatosporales</taxon>
        <taxon>Streptomycetaceae</taxon>
        <taxon>Streptomyces</taxon>
        <taxon>Streptomyces violaceusniger group</taxon>
    </lineage>
</organism>
<dbReference type="Gene3D" id="1.25.40.10">
    <property type="entry name" value="Tetratricopeptide repeat domain"/>
    <property type="match status" value="3"/>
</dbReference>
<feature type="compositionally biased region" description="Low complexity" evidence="1">
    <location>
        <begin position="44"/>
        <end position="53"/>
    </location>
</feature>
<feature type="compositionally biased region" description="Gly residues" evidence="1">
    <location>
        <begin position="1173"/>
        <end position="1189"/>
    </location>
</feature>
<feature type="region of interest" description="Disordered" evidence="1">
    <location>
        <begin position="529"/>
        <end position="561"/>
    </location>
</feature>
<feature type="compositionally biased region" description="Basic and acidic residues" evidence="1">
    <location>
        <begin position="59"/>
        <end position="69"/>
    </location>
</feature>
<feature type="region of interest" description="Disordered" evidence="1">
    <location>
        <begin position="1166"/>
        <end position="1335"/>
    </location>
</feature>
<dbReference type="SMART" id="SM00028">
    <property type="entry name" value="TPR"/>
    <property type="match status" value="5"/>
</dbReference>
<reference evidence="2" key="1">
    <citation type="submission" date="2024-05" db="EMBL/GenBank/DDBJ databases">
        <title>Whole genome shotgun sequence of Streptomyces hygroscopicus NBRC 113678.</title>
        <authorList>
            <person name="Komaki H."/>
            <person name="Tamura T."/>
        </authorList>
    </citation>
    <scope>NUCLEOTIDE SEQUENCE</scope>
    <source>
        <strain evidence="2">N11-34</strain>
    </source>
</reference>
<name>A0ABQ3TYJ6_STRHY</name>
<sequence length="1335" mass="141433">MIERLWALLENAGVELSEEELRDVLWFAATTAPSPGAGEERAPSPEAAGSASGAAGGDDEGRGARRPLDETPTAGAPDSRPGAPDGLYAPGGARPAAARPARAVGVRGVRALPGARGLSRALRPLRRSVPSRTSFHVDEAATAEWIAETGLPDVVLRPRPERWLSVALIVDDGPSMVLWQQLAAEVRGLLERQGAFRSVRTYGLDSSVRTYGPDSAREAEPVLRARPYAPGAPRRTARQLTDTSGRTVMLILSDGVGPGWRGGAIPRLLRRWARHSPVAVLQPLPARMWPERGMPTQRLLVDACGREGAPGRALSVRHPVLPRGLVSYEGRTPVPVLELAEGELGSWAALTGTGADGAPLPVMLLDGAEKPVTTRATAHVPEPTAEERLRRFRGAASPEAQRLAGALATVHPLTLPVMRLIHQAGAGRGERFHPAQLAEVFLGGLLRRREGGAEEYEFHPGVADLLLDAVRTSAALETAALVTEFLLHRQGSGPEFRARLSGDHGDSRVAEEARPFAAASPELLQRLGLADEGGDGEPPPERAEPVRQSAEPAAAPPLRSYASEQVQPRVLEVVRRIAADQELPTAVRQTLEKVLEHADERNEESGWWGVRTLPALADQLFRGGWRTHADALGQVAREQIAVLSSAEDLESRNLRGHLALTLNKLGEHDEAERELRAVVAVSGRVHGAEHDYTLFARDYLVDLLEDAGRTEAAEQECRALIEEWERRGGDEHRATVLSKRLTHGRLLLELMRVEEAEAEFRRAAAGRHELSGPTHFDTINARAWRATALRRMGRYDEAEAEARSAAADCAAAESAVDPALLRALLVLGETLDARQHHEEAEAVWRDLVDRTSAGLGPRDWRTRRARRNRFHRLRHLGRFAEAEAELDIVTEESRSLLGERHDEWFVALRLRAFLLEDQERYDEAHAVYRDLLERQVAVVGADHPSTLATRHCLATSIRLAGRNEEALAEFTGVLQDRVRVLGAETQPTLLTRYGRALTLTRLGRLEEAEQEYRVTMDAESRVLGRGDPSGLLTVLQLAALLRDQKRYEESEPLYRRVVEGRTRSLGADAEPTLTARHSLGNVLNKLGRYADAETEIRETLAARQRVLGPEHAGTLWTRHNLGTALKGLGRLDEAEAEWRAVLEVSERVLGEEHNCTVKTREALAGLRATDGGPRAGGGVGGRQGSGGSGVASAAGGEDGLPAGGGEEGLPAGGGDGGPRAVGGSGGPSAVGGDDGPWGSGGSGGPPAAGGEEGPRATGGADGSASGGGDGGPLAGGGSGGPASGGGDGGPRGSGGADGPVAAGGDGGPLAGGGDGGPRTTGGEDGPPAGGGGQGS</sequence>
<dbReference type="Pfam" id="PF13424">
    <property type="entry name" value="TPR_12"/>
    <property type="match status" value="1"/>
</dbReference>
<dbReference type="NCBIfam" id="NF041121">
    <property type="entry name" value="SAV_2336_NTERM"/>
    <property type="match status" value="1"/>
</dbReference>
<dbReference type="InterPro" id="IPR011717">
    <property type="entry name" value="TPR-4"/>
</dbReference>
<accession>A0ABQ3TYJ6</accession>
<dbReference type="PANTHER" id="PTHR46082">
    <property type="entry name" value="ATP/GTP-BINDING PROTEIN-RELATED"/>
    <property type="match status" value="1"/>
</dbReference>
<dbReference type="PANTHER" id="PTHR46082:SF6">
    <property type="entry name" value="AAA+ ATPASE DOMAIN-CONTAINING PROTEIN-RELATED"/>
    <property type="match status" value="1"/>
</dbReference>
<feature type="compositionally biased region" description="Gly residues" evidence="1">
    <location>
        <begin position="1196"/>
        <end position="1251"/>
    </location>
</feature>
<protein>
    <recommendedName>
        <fullName evidence="4">Tetratricopeptide repeat protein</fullName>
    </recommendedName>
</protein>
<dbReference type="Pfam" id="PF07721">
    <property type="entry name" value="TPR_4"/>
    <property type="match status" value="3"/>
</dbReference>
<dbReference type="InterPro" id="IPR053137">
    <property type="entry name" value="NLR-like"/>
</dbReference>
<dbReference type="SUPFAM" id="SSF48452">
    <property type="entry name" value="TPR-like"/>
    <property type="match status" value="4"/>
</dbReference>
<feature type="region of interest" description="Disordered" evidence="1">
    <location>
        <begin position="32"/>
        <end position="104"/>
    </location>
</feature>
<evidence type="ECO:0000256" key="1">
    <source>
        <dbReference type="SAM" id="MobiDB-lite"/>
    </source>
</evidence>
<proteinExistence type="predicted"/>
<dbReference type="InterPro" id="IPR047738">
    <property type="entry name" value="SAV_2336-like_N"/>
</dbReference>
<dbReference type="EMBL" id="BNEK01000003">
    <property type="protein sequence ID" value="GHJ28451.1"/>
    <property type="molecule type" value="Genomic_DNA"/>
</dbReference>
<feature type="compositionally biased region" description="Gly residues" evidence="1">
    <location>
        <begin position="1259"/>
        <end position="1335"/>
    </location>
</feature>
<dbReference type="Pfam" id="PF13374">
    <property type="entry name" value="TPR_10"/>
    <property type="match status" value="3"/>
</dbReference>
<dbReference type="Proteomes" id="UP001054854">
    <property type="component" value="Unassembled WGS sequence"/>
</dbReference>
<dbReference type="InterPro" id="IPR011990">
    <property type="entry name" value="TPR-like_helical_dom_sf"/>
</dbReference>
<comment type="caution">
    <text evidence="2">The sequence shown here is derived from an EMBL/GenBank/DDBJ whole genome shotgun (WGS) entry which is preliminary data.</text>
</comment>
<keyword evidence="3" id="KW-1185">Reference proteome</keyword>
<gene>
    <name evidence="2" type="ORF">TPA0910_28840</name>
</gene>